<evidence type="ECO:0000256" key="3">
    <source>
        <dbReference type="ARBA" id="ARBA00023002"/>
    </source>
</evidence>
<dbReference type="GO" id="GO:0008270">
    <property type="term" value="F:zinc ion binding"/>
    <property type="evidence" value="ECO:0007669"/>
    <property type="project" value="InterPro"/>
</dbReference>
<keyword evidence="1" id="KW-0479">Metal-binding</keyword>
<protein>
    <submittedName>
        <fullName evidence="6">Putative alcohol dehydrogenase</fullName>
    </submittedName>
</protein>
<name>A0A6M3J846_9ZZZZ</name>
<gene>
    <name evidence="6" type="ORF">MM415B00358_0031</name>
</gene>
<dbReference type="PANTHER" id="PTHR43880:SF12">
    <property type="entry name" value="ALCOHOL DEHYDROGENASE CLASS-3"/>
    <property type="match status" value="1"/>
</dbReference>
<dbReference type="PROSITE" id="PS00059">
    <property type="entry name" value="ADH_ZINC"/>
    <property type="match status" value="1"/>
</dbReference>
<dbReference type="InterPro" id="IPR036291">
    <property type="entry name" value="NAD(P)-bd_dom_sf"/>
</dbReference>
<dbReference type="EMBL" id="MT141552">
    <property type="protein sequence ID" value="QJA66269.1"/>
    <property type="molecule type" value="Genomic_DNA"/>
</dbReference>
<keyword evidence="4" id="KW-0520">NAD</keyword>
<accession>A0A6M3J846</accession>
<dbReference type="SMART" id="SM00829">
    <property type="entry name" value="PKS_ER"/>
    <property type="match status" value="1"/>
</dbReference>
<dbReference type="PANTHER" id="PTHR43880">
    <property type="entry name" value="ALCOHOL DEHYDROGENASE"/>
    <property type="match status" value="1"/>
</dbReference>
<dbReference type="InterPro" id="IPR013149">
    <property type="entry name" value="ADH-like_C"/>
</dbReference>
<dbReference type="GO" id="GO:0051903">
    <property type="term" value="F:S-(hydroxymethyl)glutathione dehydrogenase [NAD(P)+] activity"/>
    <property type="evidence" value="ECO:0007669"/>
    <property type="project" value="TreeGrafter"/>
</dbReference>
<evidence type="ECO:0000259" key="5">
    <source>
        <dbReference type="SMART" id="SM00829"/>
    </source>
</evidence>
<feature type="domain" description="Enoyl reductase (ER)" evidence="5">
    <location>
        <begin position="12"/>
        <end position="330"/>
    </location>
</feature>
<proteinExistence type="predicted"/>
<dbReference type="Pfam" id="PF00107">
    <property type="entry name" value="ADH_zinc_N"/>
    <property type="match status" value="1"/>
</dbReference>
<dbReference type="Gene3D" id="3.40.50.720">
    <property type="entry name" value="NAD(P)-binding Rossmann-like Domain"/>
    <property type="match status" value="1"/>
</dbReference>
<dbReference type="AlphaFoldDB" id="A0A6M3J846"/>
<dbReference type="SUPFAM" id="SSF51735">
    <property type="entry name" value="NAD(P)-binding Rossmann-fold domains"/>
    <property type="match status" value="1"/>
</dbReference>
<reference evidence="6" key="1">
    <citation type="submission" date="2020-03" db="EMBL/GenBank/DDBJ databases">
        <title>The deep terrestrial virosphere.</title>
        <authorList>
            <person name="Holmfeldt K."/>
            <person name="Nilsson E."/>
            <person name="Simone D."/>
            <person name="Lopez-Fernandez M."/>
            <person name="Wu X."/>
            <person name="de Brujin I."/>
            <person name="Lundin D."/>
            <person name="Andersson A."/>
            <person name="Bertilsson S."/>
            <person name="Dopson M."/>
        </authorList>
    </citation>
    <scope>NUCLEOTIDE SEQUENCE</scope>
    <source>
        <strain evidence="6">MM415B00358</strain>
    </source>
</reference>
<organism evidence="6">
    <name type="scientific">viral metagenome</name>
    <dbReference type="NCBI Taxonomy" id="1070528"/>
    <lineage>
        <taxon>unclassified sequences</taxon>
        <taxon>metagenomes</taxon>
        <taxon>organismal metagenomes</taxon>
    </lineage>
</organism>
<evidence type="ECO:0000256" key="2">
    <source>
        <dbReference type="ARBA" id="ARBA00022833"/>
    </source>
</evidence>
<dbReference type="InterPro" id="IPR013154">
    <property type="entry name" value="ADH-like_N"/>
</dbReference>
<dbReference type="Pfam" id="PF08240">
    <property type="entry name" value="ADH_N"/>
    <property type="match status" value="1"/>
</dbReference>
<sequence length="335" mass="36386">MHTLNKAAILVEQNKPLVVTDIDIPELSVGQVLVQVKYSGICGKQLDEHEGRQPDKFLPHLLGHEGSGIVVDIGAGVKKVKEGDHVVLHWMKGSGIDSEPPRFKWGDKSVSAGWVTTFNEYAIVSENRVTKILENVKLDVAALLGCAVTTGLGIVLNNANLKPGQSIAVFGCGGVGLNVIQGANLVNAYPIVGFDTKINKYGIARNFGAHFVWNELTDEEFDVTVDTTGIKSVREAAFDHTKKGGKCIFAGVPRFDEPITIDSYPIHAGVQIIGSHGGATNPDVDIPRYLGLYDRGVLKLDEQITHRFPLEKINEAMEVVKRGEAGRCLIWMNEA</sequence>
<keyword evidence="2" id="KW-0862">Zinc</keyword>
<evidence type="ECO:0000256" key="1">
    <source>
        <dbReference type="ARBA" id="ARBA00022723"/>
    </source>
</evidence>
<dbReference type="SUPFAM" id="SSF50129">
    <property type="entry name" value="GroES-like"/>
    <property type="match status" value="2"/>
</dbReference>
<dbReference type="InterPro" id="IPR011032">
    <property type="entry name" value="GroES-like_sf"/>
</dbReference>
<dbReference type="GO" id="GO:0005829">
    <property type="term" value="C:cytosol"/>
    <property type="evidence" value="ECO:0007669"/>
    <property type="project" value="TreeGrafter"/>
</dbReference>
<dbReference type="Gene3D" id="3.90.180.10">
    <property type="entry name" value="Medium-chain alcohol dehydrogenases, catalytic domain"/>
    <property type="match status" value="2"/>
</dbReference>
<dbReference type="InterPro" id="IPR002328">
    <property type="entry name" value="ADH_Zn_CS"/>
</dbReference>
<dbReference type="GO" id="GO:0046294">
    <property type="term" value="P:formaldehyde catabolic process"/>
    <property type="evidence" value="ECO:0007669"/>
    <property type="project" value="TreeGrafter"/>
</dbReference>
<evidence type="ECO:0000256" key="4">
    <source>
        <dbReference type="ARBA" id="ARBA00023027"/>
    </source>
</evidence>
<dbReference type="InterPro" id="IPR020843">
    <property type="entry name" value="ER"/>
</dbReference>
<evidence type="ECO:0000313" key="6">
    <source>
        <dbReference type="EMBL" id="QJA66269.1"/>
    </source>
</evidence>
<keyword evidence="3" id="KW-0560">Oxidoreductase</keyword>